<organism evidence="5 6">
    <name type="scientific">Kribbella jejuensis</name>
    <dbReference type="NCBI Taxonomy" id="236068"/>
    <lineage>
        <taxon>Bacteria</taxon>
        <taxon>Bacillati</taxon>
        <taxon>Actinomycetota</taxon>
        <taxon>Actinomycetes</taxon>
        <taxon>Propionibacteriales</taxon>
        <taxon>Kribbellaceae</taxon>
        <taxon>Kribbella</taxon>
    </lineage>
</organism>
<dbReference type="InterPro" id="IPR036390">
    <property type="entry name" value="WH_DNA-bd_sf"/>
</dbReference>
<comment type="caution">
    <text evidence="5">The sequence shown here is derived from an EMBL/GenBank/DDBJ whole genome shotgun (WGS) entry which is preliminary data.</text>
</comment>
<evidence type="ECO:0000256" key="2">
    <source>
        <dbReference type="ARBA" id="ARBA00023125"/>
    </source>
</evidence>
<keyword evidence="1" id="KW-0805">Transcription regulation</keyword>
<dbReference type="PANTHER" id="PTHR33204:SF18">
    <property type="entry name" value="TRANSCRIPTIONAL REGULATORY PROTEIN"/>
    <property type="match status" value="1"/>
</dbReference>
<accession>A0A542EWP3</accession>
<dbReference type="EMBL" id="VFMM01000001">
    <property type="protein sequence ID" value="TQJ19747.1"/>
    <property type="molecule type" value="Genomic_DNA"/>
</dbReference>
<reference evidence="5 6" key="1">
    <citation type="submission" date="2019-06" db="EMBL/GenBank/DDBJ databases">
        <title>Sequencing the genomes of 1000 actinobacteria strains.</title>
        <authorList>
            <person name="Klenk H.-P."/>
        </authorList>
    </citation>
    <scope>NUCLEOTIDE SEQUENCE [LARGE SCALE GENOMIC DNA]</scope>
    <source>
        <strain evidence="5 6">DSM 17305</strain>
    </source>
</reference>
<gene>
    <name evidence="5" type="ORF">FB475_3924</name>
</gene>
<dbReference type="Pfam" id="PF01638">
    <property type="entry name" value="HxlR"/>
    <property type="match status" value="1"/>
</dbReference>
<dbReference type="Gene3D" id="1.10.10.10">
    <property type="entry name" value="Winged helix-like DNA-binding domain superfamily/Winged helix DNA-binding domain"/>
    <property type="match status" value="1"/>
</dbReference>
<keyword evidence="2" id="KW-0238">DNA-binding</keyword>
<evidence type="ECO:0000313" key="5">
    <source>
        <dbReference type="EMBL" id="TQJ19747.1"/>
    </source>
</evidence>
<dbReference type="SUPFAM" id="SSF46785">
    <property type="entry name" value="Winged helix' DNA-binding domain"/>
    <property type="match status" value="1"/>
</dbReference>
<dbReference type="PROSITE" id="PS51118">
    <property type="entry name" value="HTH_HXLR"/>
    <property type="match status" value="1"/>
</dbReference>
<dbReference type="GO" id="GO:0003677">
    <property type="term" value="F:DNA binding"/>
    <property type="evidence" value="ECO:0007669"/>
    <property type="project" value="UniProtKB-KW"/>
</dbReference>
<evidence type="ECO:0000256" key="3">
    <source>
        <dbReference type="ARBA" id="ARBA00023163"/>
    </source>
</evidence>
<evidence type="ECO:0000313" key="6">
    <source>
        <dbReference type="Proteomes" id="UP000316298"/>
    </source>
</evidence>
<dbReference type="PANTHER" id="PTHR33204">
    <property type="entry name" value="TRANSCRIPTIONAL REGULATOR, MARR FAMILY"/>
    <property type="match status" value="1"/>
</dbReference>
<sequence length="149" mass="16767">MLPRLYEGQVCSIARALEVVGDRWTLLVIREALMKTRRFEDFRTRLGIAHNVLSDRLARLVEAGVLERELYQTRPDRYEYRLTPQGLDLWPVVMSLLMWGDKYRSPDGPPLLTRHHGCGGELTPSFTCDTCGASLGPMDVELLPGPGAA</sequence>
<dbReference type="AlphaFoldDB" id="A0A542EWP3"/>
<keyword evidence="3" id="KW-0804">Transcription</keyword>
<dbReference type="RefSeq" id="WP_141857646.1">
    <property type="nucleotide sequence ID" value="NZ_BAAAKA010000024.1"/>
</dbReference>
<evidence type="ECO:0000259" key="4">
    <source>
        <dbReference type="PROSITE" id="PS51118"/>
    </source>
</evidence>
<keyword evidence="6" id="KW-1185">Reference proteome</keyword>
<protein>
    <submittedName>
        <fullName evidence="5">HxlR family transcriptional regulator</fullName>
    </submittedName>
</protein>
<dbReference type="InterPro" id="IPR002577">
    <property type="entry name" value="HTH_HxlR"/>
</dbReference>
<proteinExistence type="predicted"/>
<dbReference type="OrthoDB" id="9792527at2"/>
<dbReference type="Proteomes" id="UP000316298">
    <property type="component" value="Unassembled WGS sequence"/>
</dbReference>
<feature type="domain" description="HTH hxlR-type" evidence="4">
    <location>
        <begin position="11"/>
        <end position="108"/>
    </location>
</feature>
<name>A0A542EWP3_9ACTN</name>
<dbReference type="InterPro" id="IPR036388">
    <property type="entry name" value="WH-like_DNA-bd_sf"/>
</dbReference>
<evidence type="ECO:0000256" key="1">
    <source>
        <dbReference type="ARBA" id="ARBA00023015"/>
    </source>
</evidence>